<dbReference type="AlphaFoldDB" id="A0AA39L3M9"/>
<evidence type="ECO:0000313" key="2">
    <source>
        <dbReference type="EMBL" id="KAK0382938.1"/>
    </source>
</evidence>
<comment type="subcellular location">
    <subcellularLocation>
        <location evidence="1">Mitochondrion</location>
    </subcellularLocation>
</comment>
<comment type="caution">
    <text evidence="2">The sequence shown here is derived from an EMBL/GenBank/DDBJ whole genome shotgun (WGS) entry which is preliminary data.</text>
</comment>
<reference evidence="2" key="1">
    <citation type="submission" date="2022-10" db="EMBL/GenBank/DDBJ databases">
        <title>Determination and structural analysis of whole genome sequence of Sarocladium strictum F4-1.</title>
        <authorList>
            <person name="Hu L."/>
            <person name="Jiang Y."/>
        </authorList>
    </citation>
    <scope>NUCLEOTIDE SEQUENCE</scope>
    <source>
        <strain evidence="2">F4-1</strain>
    </source>
</reference>
<dbReference type="GO" id="GO:0005763">
    <property type="term" value="C:mitochondrial small ribosomal subunit"/>
    <property type="evidence" value="ECO:0007669"/>
    <property type="project" value="TreeGrafter"/>
</dbReference>
<dbReference type="PIRSF" id="PIRSF037706">
    <property type="entry name" value="MRP10"/>
    <property type="match status" value="1"/>
</dbReference>
<dbReference type="GO" id="GO:0003735">
    <property type="term" value="F:structural constituent of ribosome"/>
    <property type="evidence" value="ECO:0007669"/>
    <property type="project" value="InterPro"/>
</dbReference>
<dbReference type="PANTHER" id="PTHR28066:SF1">
    <property type="entry name" value="SMALL RIBOSOMAL SUBUNIT PROTEIN MS37"/>
    <property type="match status" value="1"/>
</dbReference>
<sequence>MAPGGPKPIRLPPLNTLRVHAPKQQTENPCIAIMSTVLACWASAGYSAAGCASLENQLRQCMDGPKPAPPAPSTVNYHLKRMQKHVISQGKRK</sequence>
<dbReference type="EMBL" id="JAPDFR010000009">
    <property type="protein sequence ID" value="KAK0382938.1"/>
    <property type="molecule type" value="Genomic_DNA"/>
</dbReference>
<organism evidence="2 3">
    <name type="scientific">Sarocladium strictum</name>
    <name type="common">Black bundle disease fungus</name>
    <name type="synonym">Acremonium strictum</name>
    <dbReference type="NCBI Taxonomy" id="5046"/>
    <lineage>
        <taxon>Eukaryota</taxon>
        <taxon>Fungi</taxon>
        <taxon>Dikarya</taxon>
        <taxon>Ascomycota</taxon>
        <taxon>Pezizomycotina</taxon>
        <taxon>Sordariomycetes</taxon>
        <taxon>Hypocreomycetidae</taxon>
        <taxon>Hypocreales</taxon>
        <taxon>Sarocladiaceae</taxon>
        <taxon>Sarocladium</taxon>
    </lineage>
</organism>
<dbReference type="PANTHER" id="PTHR28066">
    <property type="entry name" value="37S RIBOSOMAL PROTEIN MRP10, MITOCHONDRIAL"/>
    <property type="match status" value="1"/>
</dbReference>
<dbReference type="InterPro" id="IPR017264">
    <property type="entry name" value="Ribosomal_mS37_fun"/>
</dbReference>
<comment type="subunit">
    <text evidence="1">Component of the mitochondrial small ribosomal subunit.</text>
</comment>
<evidence type="ECO:0000256" key="1">
    <source>
        <dbReference type="PIRNR" id="PIRNR037706"/>
    </source>
</evidence>
<dbReference type="GO" id="GO:0032543">
    <property type="term" value="P:mitochondrial translation"/>
    <property type="evidence" value="ECO:0007669"/>
    <property type="project" value="InterPro"/>
</dbReference>
<protein>
    <recommendedName>
        <fullName evidence="1">Small ribosomal subunit protein mS37</fullName>
    </recommendedName>
</protein>
<keyword evidence="3" id="KW-1185">Reference proteome</keyword>
<keyword evidence="1" id="KW-0496">Mitochondrion</keyword>
<comment type="similarity">
    <text evidence="1">Belongs to the mitochondrion-specific ribosomal protein mS37 family.</text>
</comment>
<keyword evidence="1" id="KW-0687">Ribonucleoprotein</keyword>
<comment type="function">
    <text evidence="1">Component of the mitochondrial ribosome (mitoribosome), a dedicated translation machinery responsible for the synthesis of mitochondrial genome-encoded proteins, including at least some of the essential transmembrane subunits of the mitochondrial respiratory chain. The mitoribosomes are attached to the mitochondrial inner membrane and translation products are cotranslationally integrated into the membrane.</text>
</comment>
<gene>
    <name evidence="2" type="ORF">NLU13_8854</name>
</gene>
<dbReference type="Proteomes" id="UP001175261">
    <property type="component" value="Unassembled WGS sequence"/>
</dbReference>
<accession>A0AA39L3M9</accession>
<keyword evidence="1" id="KW-0689">Ribosomal protein</keyword>
<evidence type="ECO:0000313" key="3">
    <source>
        <dbReference type="Proteomes" id="UP001175261"/>
    </source>
</evidence>
<name>A0AA39L3M9_SARSR</name>
<proteinExistence type="inferred from homology"/>